<dbReference type="Proteomes" id="UP000215367">
    <property type="component" value="Unassembled WGS sequence"/>
</dbReference>
<geneLocation type="plasmid" evidence="1">
    <name>unnamed</name>
</geneLocation>
<dbReference type="AlphaFoldDB" id="A0A235H4Q6"/>
<reference evidence="1 2" key="1">
    <citation type="submission" date="2017-07" db="EMBL/GenBank/DDBJ databases">
        <title>Whole genome sequence of Azospirillum brasilense 2A1, a potential biofertilizer strain.</title>
        <authorList>
            <person name="Fontana C.A."/>
            <person name="Toffoli L.M."/>
            <person name="Salazar S.M."/>
            <person name="Puglisi E."/>
            <person name="Pedraza R."/>
            <person name="Bassi D."/>
            <person name="Cocconcelli P.S."/>
        </authorList>
    </citation>
    <scope>NUCLEOTIDE SEQUENCE [LARGE SCALE GENOMIC DNA]</scope>
    <source>
        <strain evidence="1 2">2A1</strain>
        <plasmid evidence="1">unnamed</plasmid>
    </source>
</reference>
<organism evidence="1 2">
    <name type="scientific">Azospirillum brasilense</name>
    <dbReference type="NCBI Taxonomy" id="192"/>
    <lineage>
        <taxon>Bacteria</taxon>
        <taxon>Pseudomonadati</taxon>
        <taxon>Pseudomonadota</taxon>
        <taxon>Alphaproteobacteria</taxon>
        <taxon>Rhodospirillales</taxon>
        <taxon>Azospirillaceae</taxon>
        <taxon>Azospirillum</taxon>
    </lineage>
</organism>
<keyword evidence="1" id="KW-0614">Plasmid</keyword>
<comment type="caution">
    <text evidence="1">The sequence shown here is derived from an EMBL/GenBank/DDBJ whole genome shotgun (WGS) entry which is preliminary data.</text>
</comment>
<proteinExistence type="predicted"/>
<evidence type="ECO:0000313" key="2">
    <source>
        <dbReference type="Proteomes" id="UP000215367"/>
    </source>
</evidence>
<sequence length="80" mass="8654">MPKLQYSSLSAVRGYLSQDQILLLLTADPGSGDVCMAEPGGSLEWLIAECYDLGLINPGDGPGKWRLSQDGWDAWNALLD</sequence>
<evidence type="ECO:0000313" key="1">
    <source>
        <dbReference type="EMBL" id="OYD80424.1"/>
    </source>
</evidence>
<accession>A0A235H4Q6</accession>
<dbReference type="EMBL" id="NOWT01000056">
    <property type="protein sequence ID" value="OYD80424.1"/>
    <property type="molecule type" value="Genomic_DNA"/>
</dbReference>
<name>A0A235H4Q6_AZOBR</name>
<gene>
    <name evidence="1" type="ORF">CHT98_31145</name>
</gene>
<protein>
    <submittedName>
        <fullName evidence="1">Uncharacterized protein</fullName>
    </submittedName>
</protein>